<dbReference type="PANTHER" id="PTHR10625:SF45">
    <property type="entry name" value="HISTONE DEACETYLASE DOMAIN-CONTAINING PROTEIN"/>
    <property type="match status" value="1"/>
</dbReference>
<feature type="domain" description="Histone deacetylase" evidence="2">
    <location>
        <begin position="27"/>
        <end position="318"/>
    </location>
</feature>
<evidence type="ECO:0000313" key="4">
    <source>
        <dbReference type="WBParaSite" id="ACRNAN_scaffold6649.g30340.t1"/>
    </source>
</evidence>
<dbReference type="GO" id="GO:0040029">
    <property type="term" value="P:epigenetic regulation of gene expression"/>
    <property type="evidence" value="ECO:0007669"/>
    <property type="project" value="TreeGrafter"/>
</dbReference>
<dbReference type="InterPro" id="IPR023696">
    <property type="entry name" value="Ureohydrolase_dom_sf"/>
</dbReference>
<name>A0A914E9C9_9BILA</name>
<dbReference type="SUPFAM" id="SSF52768">
    <property type="entry name" value="Arginase/deacetylase"/>
    <property type="match status" value="1"/>
</dbReference>
<comment type="catalytic activity">
    <reaction evidence="1">
        <text>N(6)-acetyl-L-lysyl-[histone] + H2O = L-lysyl-[histone] + acetate</text>
        <dbReference type="Rhea" id="RHEA:58196"/>
        <dbReference type="Rhea" id="RHEA-COMP:9845"/>
        <dbReference type="Rhea" id="RHEA-COMP:11338"/>
        <dbReference type="ChEBI" id="CHEBI:15377"/>
        <dbReference type="ChEBI" id="CHEBI:29969"/>
        <dbReference type="ChEBI" id="CHEBI:30089"/>
        <dbReference type="ChEBI" id="CHEBI:61930"/>
        <dbReference type="EC" id="3.5.1.98"/>
    </reaction>
</comment>
<dbReference type="GO" id="GO:0000118">
    <property type="term" value="C:histone deacetylase complex"/>
    <property type="evidence" value="ECO:0007669"/>
    <property type="project" value="TreeGrafter"/>
</dbReference>
<sequence length="520" mass="59271">MGTHETYLITDSDGRMRKHRCEWDPAHIERPERLDVILSAIKSSGLLKECVELDPVMATDNDVMLVHSSQYLSRLKEITDKTQDEQEDFCSQYEDIYLNSHTLEAAYLSVGSSIQATETVLKGSSESRNAFALVRPPGHHAYDDQGCGFCIFNNVAICAKWARKKGLSRVLIVDWDVHAGQGTQYCIEDDPGIKLVSIHRYQSGKFWPNLPESAIQTKYKNTINVPLNDTGYGDAEYFAFMNFLVRPIIDAWKPELVLVSCGFDAALGDPEGEMEVSPAGYGHLTGLLSSLDIPLCLLLEGGYFLESIAQDAVHSLRALIERRPSPFPLAETSLKPSFLESLFSTIYFQRNEFQLLDEIYSVLELFKTINKELKDEYQGVRQLKLPHQTRGLYPPRVHSTEDHYRARLKKICEAYENHLFPKPILDIQLKSHGMIFKTSDEDDFQIAVSSRPVAVFIFFLCLPMLSFEFDVQINSNNWYCVKLEEYLQAYHFTDDSLVKNSDVGLKKLFEHFPSLQIIFS</sequence>
<dbReference type="InterPro" id="IPR023801">
    <property type="entry name" value="His_deacetylse_dom"/>
</dbReference>
<accession>A0A914E9C9</accession>
<evidence type="ECO:0000313" key="3">
    <source>
        <dbReference type="Proteomes" id="UP000887540"/>
    </source>
</evidence>
<reference evidence="4" key="1">
    <citation type="submission" date="2022-11" db="UniProtKB">
        <authorList>
            <consortium name="WormBaseParasite"/>
        </authorList>
    </citation>
    <scope>IDENTIFICATION</scope>
</reference>
<protein>
    <submittedName>
        <fullName evidence="4">Histone deacetylase domain-containing protein</fullName>
    </submittedName>
</protein>
<dbReference type="PANTHER" id="PTHR10625">
    <property type="entry name" value="HISTONE DEACETYLASE HDAC1-RELATED"/>
    <property type="match status" value="1"/>
</dbReference>
<evidence type="ECO:0000256" key="1">
    <source>
        <dbReference type="ARBA" id="ARBA00048287"/>
    </source>
</evidence>
<dbReference type="InterPro" id="IPR037138">
    <property type="entry name" value="His_deacetylse_dom_sf"/>
</dbReference>
<evidence type="ECO:0000259" key="2">
    <source>
        <dbReference type="Pfam" id="PF00850"/>
    </source>
</evidence>
<dbReference type="PRINTS" id="PR01270">
    <property type="entry name" value="HDASUPER"/>
</dbReference>
<dbReference type="AlphaFoldDB" id="A0A914E9C9"/>
<dbReference type="InterPro" id="IPR000286">
    <property type="entry name" value="HDACs"/>
</dbReference>
<organism evidence="3 4">
    <name type="scientific">Acrobeloides nanus</name>
    <dbReference type="NCBI Taxonomy" id="290746"/>
    <lineage>
        <taxon>Eukaryota</taxon>
        <taxon>Metazoa</taxon>
        <taxon>Ecdysozoa</taxon>
        <taxon>Nematoda</taxon>
        <taxon>Chromadorea</taxon>
        <taxon>Rhabditida</taxon>
        <taxon>Tylenchina</taxon>
        <taxon>Cephalobomorpha</taxon>
        <taxon>Cephaloboidea</taxon>
        <taxon>Cephalobidae</taxon>
        <taxon>Acrobeloides</taxon>
    </lineage>
</organism>
<dbReference type="Proteomes" id="UP000887540">
    <property type="component" value="Unplaced"/>
</dbReference>
<dbReference type="Gene3D" id="3.40.800.20">
    <property type="entry name" value="Histone deacetylase domain"/>
    <property type="match status" value="1"/>
</dbReference>
<keyword evidence="3" id="KW-1185">Reference proteome</keyword>
<dbReference type="WBParaSite" id="ACRNAN_scaffold6649.g30340.t1">
    <property type="protein sequence ID" value="ACRNAN_scaffold6649.g30340.t1"/>
    <property type="gene ID" value="ACRNAN_scaffold6649.g30340"/>
</dbReference>
<dbReference type="Pfam" id="PF00850">
    <property type="entry name" value="Hist_deacetyl"/>
    <property type="match status" value="1"/>
</dbReference>
<proteinExistence type="predicted"/>
<dbReference type="GO" id="GO:0141221">
    <property type="term" value="F:histone deacetylase activity, hydrolytic mechanism"/>
    <property type="evidence" value="ECO:0007669"/>
    <property type="project" value="UniProtKB-EC"/>
</dbReference>